<evidence type="ECO:0000313" key="8">
    <source>
        <dbReference type="Proteomes" id="UP000325785"/>
    </source>
</evidence>
<evidence type="ECO:0000256" key="3">
    <source>
        <dbReference type="ARBA" id="ARBA00023163"/>
    </source>
</evidence>
<reference evidence="5 7" key="1">
    <citation type="submission" date="2015-04" db="EMBL/GenBank/DDBJ databases">
        <title>The draft genome sequence of Roseovarius indicus B108T.</title>
        <authorList>
            <person name="Li G."/>
            <person name="Lai Q."/>
            <person name="Shao Z."/>
            <person name="Yan P."/>
        </authorList>
    </citation>
    <scope>NUCLEOTIDE SEQUENCE [LARGE SCALE GENOMIC DNA]</scope>
    <source>
        <strain evidence="5 7">B108</strain>
    </source>
</reference>
<dbReference type="EMBL" id="LAXI01000020">
    <property type="protein sequence ID" value="KRS15618.1"/>
    <property type="molecule type" value="Genomic_DNA"/>
</dbReference>
<keyword evidence="3" id="KW-0804">Transcription</keyword>
<proteinExistence type="predicted"/>
<evidence type="ECO:0000256" key="1">
    <source>
        <dbReference type="ARBA" id="ARBA00023015"/>
    </source>
</evidence>
<dbReference type="PANTHER" id="PTHR46797">
    <property type="entry name" value="HTH-TYPE TRANSCRIPTIONAL REGULATOR"/>
    <property type="match status" value="1"/>
</dbReference>
<evidence type="ECO:0000256" key="2">
    <source>
        <dbReference type="ARBA" id="ARBA00023125"/>
    </source>
</evidence>
<dbReference type="GO" id="GO:0003700">
    <property type="term" value="F:DNA-binding transcription factor activity"/>
    <property type="evidence" value="ECO:0007669"/>
    <property type="project" value="TreeGrafter"/>
</dbReference>
<evidence type="ECO:0000259" key="4">
    <source>
        <dbReference type="PROSITE" id="PS50943"/>
    </source>
</evidence>
<dbReference type="Proteomes" id="UP000051401">
    <property type="component" value="Unassembled WGS sequence"/>
</dbReference>
<gene>
    <name evidence="6" type="ORF">RIdsm_03700</name>
    <name evidence="5" type="ORF">XM52_22505</name>
</gene>
<dbReference type="SUPFAM" id="SSF47413">
    <property type="entry name" value="lambda repressor-like DNA-binding domains"/>
    <property type="match status" value="1"/>
</dbReference>
<keyword evidence="1" id="KW-0805">Transcription regulation</keyword>
<dbReference type="Gene3D" id="1.10.260.40">
    <property type="entry name" value="lambda repressor-like DNA-binding domains"/>
    <property type="match status" value="1"/>
</dbReference>
<dbReference type="Proteomes" id="UP000325785">
    <property type="component" value="Chromosome"/>
</dbReference>
<dbReference type="RefSeq" id="WP_057819814.1">
    <property type="nucleotide sequence ID" value="NZ_CP031598.1"/>
</dbReference>
<dbReference type="PANTHER" id="PTHR46797:SF23">
    <property type="entry name" value="HTH-TYPE TRANSCRIPTIONAL REGULATOR SUTR"/>
    <property type="match status" value="1"/>
</dbReference>
<reference evidence="6 8" key="2">
    <citation type="submission" date="2018-08" db="EMBL/GenBank/DDBJ databases">
        <title>Genetic Globetrotter - A new plasmid hitch-hiking vast phylogenetic and geographic distances.</title>
        <authorList>
            <person name="Vollmers J."/>
            <person name="Petersen J."/>
        </authorList>
    </citation>
    <scope>NUCLEOTIDE SEQUENCE [LARGE SCALE GENOMIC DNA]</scope>
    <source>
        <strain evidence="6 8">DSM 26383</strain>
    </source>
</reference>
<dbReference type="EMBL" id="CP031598">
    <property type="protein sequence ID" value="QEW27878.1"/>
    <property type="molecule type" value="Genomic_DNA"/>
</dbReference>
<sequence length="435" mass="47247">MAESSMIGSRIRERRVINGLKQSDLAKRAGISASYLNLIEHNRRRIGGKTLNKLAEVLGVAPGLLSEGAEATLIAALREAAARAETEGRAGAEADRAEEFAGRFPGWARLMTDLARQRQELESTVKALTDRLAHDPQLAASLHEVISTVTAIRSTASILADTKSLEPEWQNRFHRNINEDSQRLAEGAEALVRYLEEAPDAQSEIMSPQDELHAFLEQHGFHFPMLEGAGGSARIPSVVERSDLLETQAARSLAQTVLEQYVRDVRRLPADVMVAAVAAHGTDPAAIATETETDMPAVFRRLAMMPEAEVGHVGLVVCDGSGTLMLRKPALGFTMPRSAAACALWPLYQLLTQPGAPVRMRLRQGEARVLALTVSEEVAPARFDRPALYRPHMLLLPDPGREAAGAVREVGVNCQVCPLSGCEARREPSILGRGF</sequence>
<dbReference type="STRING" id="540747.SAMN04488031_12137"/>
<evidence type="ECO:0000313" key="6">
    <source>
        <dbReference type="EMBL" id="QEW27878.1"/>
    </source>
</evidence>
<accession>A0A0T5P353</accession>
<dbReference type="CDD" id="cd00093">
    <property type="entry name" value="HTH_XRE"/>
    <property type="match status" value="1"/>
</dbReference>
<keyword evidence="2" id="KW-0238">DNA-binding</keyword>
<dbReference type="InterPro" id="IPR050807">
    <property type="entry name" value="TransReg_Diox_bact_type"/>
</dbReference>
<keyword evidence="7" id="KW-1185">Reference proteome</keyword>
<protein>
    <submittedName>
        <fullName evidence="5">Transcriptional regulator</fullName>
    </submittedName>
    <submittedName>
        <fullName evidence="6">Transcriptional repressor DicA</fullName>
    </submittedName>
</protein>
<dbReference type="SMART" id="SM00530">
    <property type="entry name" value="HTH_XRE"/>
    <property type="match status" value="1"/>
</dbReference>
<dbReference type="InterPro" id="IPR001387">
    <property type="entry name" value="Cro/C1-type_HTH"/>
</dbReference>
<evidence type="ECO:0000313" key="5">
    <source>
        <dbReference type="EMBL" id="KRS15618.1"/>
    </source>
</evidence>
<dbReference type="Pfam" id="PF01381">
    <property type="entry name" value="HTH_3"/>
    <property type="match status" value="1"/>
</dbReference>
<dbReference type="GO" id="GO:0003677">
    <property type="term" value="F:DNA binding"/>
    <property type="evidence" value="ECO:0007669"/>
    <property type="project" value="UniProtKB-KW"/>
</dbReference>
<name>A0A0T5P353_9RHOB</name>
<dbReference type="InterPro" id="IPR010982">
    <property type="entry name" value="Lambda_DNA-bd_dom_sf"/>
</dbReference>
<dbReference type="AlphaFoldDB" id="A0A0T5P353"/>
<organism evidence="5 7">
    <name type="scientific">Roseovarius indicus</name>
    <dbReference type="NCBI Taxonomy" id="540747"/>
    <lineage>
        <taxon>Bacteria</taxon>
        <taxon>Pseudomonadati</taxon>
        <taxon>Pseudomonadota</taxon>
        <taxon>Alphaproteobacteria</taxon>
        <taxon>Rhodobacterales</taxon>
        <taxon>Roseobacteraceae</taxon>
        <taxon>Roseovarius</taxon>
    </lineage>
</organism>
<dbReference type="OrthoDB" id="7790108at2"/>
<dbReference type="KEGG" id="rid:RIdsm_03700"/>
<evidence type="ECO:0000313" key="7">
    <source>
        <dbReference type="Proteomes" id="UP000051401"/>
    </source>
</evidence>
<dbReference type="PROSITE" id="PS50943">
    <property type="entry name" value="HTH_CROC1"/>
    <property type="match status" value="1"/>
</dbReference>
<dbReference type="GO" id="GO:0005829">
    <property type="term" value="C:cytosol"/>
    <property type="evidence" value="ECO:0007669"/>
    <property type="project" value="TreeGrafter"/>
</dbReference>
<dbReference type="PATRIC" id="fig|540747.5.peg.2854"/>
<feature type="domain" description="HTH cro/C1-type" evidence="4">
    <location>
        <begin position="11"/>
        <end position="65"/>
    </location>
</feature>